<dbReference type="SUPFAM" id="SSF141868">
    <property type="entry name" value="EAL domain-like"/>
    <property type="match status" value="1"/>
</dbReference>
<dbReference type="FunCoup" id="D9QF18">
    <property type="interactions" value="253"/>
</dbReference>
<evidence type="ECO:0000256" key="1">
    <source>
        <dbReference type="SAM" id="Phobius"/>
    </source>
</evidence>
<gene>
    <name evidence="4" type="ordered locus">Bresu_1191</name>
</gene>
<dbReference type="SUPFAM" id="SSF55073">
    <property type="entry name" value="Nucleotide cyclase"/>
    <property type="match status" value="1"/>
</dbReference>
<dbReference type="CDD" id="cd01948">
    <property type="entry name" value="EAL"/>
    <property type="match status" value="1"/>
</dbReference>
<organism evidence="4 5">
    <name type="scientific">Brevundimonas subvibrioides (strain ATCC 15264 / DSM 4735 / LMG 14903 / NBRC 16000 / CB 81)</name>
    <name type="common">Caulobacter subvibrioides</name>
    <dbReference type="NCBI Taxonomy" id="633149"/>
    <lineage>
        <taxon>Bacteria</taxon>
        <taxon>Pseudomonadati</taxon>
        <taxon>Pseudomonadota</taxon>
        <taxon>Alphaproteobacteria</taxon>
        <taxon>Caulobacterales</taxon>
        <taxon>Caulobacteraceae</taxon>
        <taxon>Brevundimonas</taxon>
    </lineage>
</organism>
<dbReference type="BioCyc" id="BSUB633149:G1GM8-1189-MONOMER"/>
<feature type="transmembrane region" description="Helical" evidence="1">
    <location>
        <begin position="12"/>
        <end position="30"/>
    </location>
</feature>
<dbReference type="InterPro" id="IPR007892">
    <property type="entry name" value="CHASE4"/>
</dbReference>
<dbReference type="SMART" id="SM00267">
    <property type="entry name" value="GGDEF"/>
    <property type="match status" value="1"/>
</dbReference>
<dbReference type="InterPro" id="IPR001633">
    <property type="entry name" value="EAL_dom"/>
</dbReference>
<dbReference type="InterPro" id="IPR029787">
    <property type="entry name" value="Nucleotide_cyclase"/>
</dbReference>
<dbReference type="eggNOG" id="COG5001">
    <property type="taxonomic scope" value="Bacteria"/>
</dbReference>
<keyword evidence="5" id="KW-1185">Reference proteome</keyword>
<protein>
    <submittedName>
        <fullName evidence="4">Diguanylate cyclase/phosphodiesterase</fullName>
    </submittedName>
</protein>
<dbReference type="Gene3D" id="3.30.70.270">
    <property type="match status" value="1"/>
</dbReference>
<proteinExistence type="predicted"/>
<dbReference type="STRING" id="633149.Bresu_1191"/>
<keyword evidence="1" id="KW-0472">Membrane</keyword>
<dbReference type="InterPro" id="IPR052155">
    <property type="entry name" value="Biofilm_reg_signaling"/>
</dbReference>
<dbReference type="Pfam" id="PF00990">
    <property type="entry name" value="GGDEF"/>
    <property type="match status" value="1"/>
</dbReference>
<dbReference type="PROSITE" id="PS50887">
    <property type="entry name" value="GGDEF"/>
    <property type="match status" value="1"/>
</dbReference>
<evidence type="ECO:0000259" key="3">
    <source>
        <dbReference type="PROSITE" id="PS50887"/>
    </source>
</evidence>
<dbReference type="InterPro" id="IPR000160">
    <property type="entry name" value="GGDEF_dom"/>
</dbReference>
<keyword evidence="1" id="KW-1133">Transmembrane helix</keyword>
<dbReference type="InterPro" id="IPR035919">
    <property type="entry name" value="EAL_sf"/>
</dbReference>
<dbReference type="SMART" id="SM00052">
    <property type="entry name" value="EAL"/>
    <property type="match status" value="1"/>
</dbReference>
<evidence type="ECO:0000259" key="2">
    <source>
        <dbReference type="PROSITE" id="PS50883"/>
    </source>
</evidence>
<dbReference type="Proteomes" id="UP000002696">
    <property type="component" value="Chromosome"/>
</dbReference>
<dbReference type="PANTHER" id="PTHR44757">
    <property type="entry name" value="DIGUANYLATE CYCLASE DGCP"/>
    <property type="match status" value="1"/>
</dbReference>
<dbReference type="HOGENOM" id="CLU_000445_91_2_5"/>
<dbReference type="Pfam" id="PF05228">
    <property type="entry name" value="CHASE4"/>
    <property type="match status" value="1"/>
</dbReference>
<reference evidence="5" key="1">
    <citation type="journal article" date="2011" name="J. Bacteriol.">
        <title>Genome sequences of eight morphologically diverse alphaproteobacteria.</title>
        <authorList>
            <consortium name="US DOE Joint Genome Institute"/>
            <person name="Brown P.J."/>
            <person name="Kysela D.T."/>
            <person name="Buechlein A."/>
            <person name="Hemmerich C."/>
            <person name="Brun Y.V."/>
        </authorList>
    </citation>
    <scope>NUCLEOTIDE SEQUENCE [LARGE SCALE GENOMIC DNA]</scope>
    <source>
        <strain evidence="5">ATCC 15264 / DSM 4735 / LMG 14903 / NBRC 16000 / CB 81</strain>
    </source>
</reference>
<sequence length="744" mass="80796">MPQRAKARNLFWAVAAGGGVAIALLGATLLRMSDDFDRVALEREQVVVDNGLASRVDEIGRSVVPQVVWDDAVVNLDNRFDRAWARDNIGTYLQVTNGFQLSWVLDAENRPVYGMVEGADAPPSAYGVLDKSVSGILATVRQREAIRAAAATDEATTPQSAIVANTTDLVGSDLYVLSATLVQPDFGKARIQGRRAPVVVTGYRVDQTFIDGFGQRYMLGDAHLHMVDARSEPDQAHVGIANPAGAVVATLDWTPQRPGGSLLRKFMPMTLALLAGLLALALLAYRKAHAATRAVVASEQRAVHIAYHDKLTGMGNRRALEERLDRLFEPGSAGGPRYALHCIDLDNFKEVNDISGHAVGDELLRIAARRLRRIAGSSEMCFRLDGDEFAVLQPITTGDEAVPFAEQMLQTLAKRYALSVGRFTLTGSIGTSLQDAADHEAGDLLRRADLALVSAKREGRARFAIYDPAMDETLRRRRGLQVALRRDLQAGALHMVYQPQVDRDCTMTGVEALVRWDSDEFGPVSPAVFVPLAEECGMIEALGAFTLRRAFEDSLRWPDLKTAVNISALQLRDPGFPDRILAIAAETGVSPSGIELELTEGVLIDRGKGASTRLAALKDAGFSIAIDDFGTGYSSLSYLSRFPIGKIKIDRSFVVDMGRSQCADVLVSSILQLGRSLNMRVIAEGVETPDQWLRLAAVGCNEFQGYLASRPVSADVIDRIYAGERVEVVGQDARFAPEHRMAAA</sequence>
<evidence type="ECO:0000313" key="5">
    <source>
        <dbReference type="Proteomes" id="UP000002696"/>
    </source>
</evidence>
<dbReference type="AlphaFoldDB" id="D9QF18"/>
<dbReference type="CDD" id="cd01949">
    <property type="entry name" value="GGDEF"/>
    <property type="match status" value="1"/>
</dbReference>
<dbReference type="PROSITE" id="PS50883">
    <property type="entry name" value="EAL"/>
    <property type="match status" value="1"/>
</dbReference>
<evidence type="ECO:0000313" key="4">
    <source>
        <dbReference type="EMBL" id="ADL00503.1"/>
    </source>
</evidence>
<dbReference type="EMBL" id="CP002102">
    <property type="protein sequence ID" value="ADL00503.1"/>
    <property type="molecule type" value="Genomic_DNA"/>
</dbReference>
<dbReference type="InParanoid" id="D9QF18"/>
<dbReference type="NCBIfam" id="TIGR00254">
    <property type="entry name" value="GGDEF"/>
    <property type="match status" value="1"/>
</dbReference>
<dbReference type="PANTHER" id="PTHR44757:SF2">
    <property type="entry name" value="BIOFILM ARCHITECTURE MAINTENANCE PROTEIN MBAA"/>
    <property type="match status" value="1"/>
</dbReference>
<keyword evidence="1" id="KW-0812">Transmembrane</keyword>
<accession>D9QF18</accession>
<feature type="domain" description="EAL" evidence="2">
    <location>
        <begin position="477"/>
        <end position="725"/>
    </location>
</feature>
<dbReference type="KEGG" id="bsb:Bresu_1191"/>
<name>D9QF18_BRESC</name>
<dbReference type="Gene3D" id="3.20.20.450">
    <property type="entry name" value="EAL domain"/>
    <property type="match status" value="1"/>
</dbReference>
<dbReference type="Pfam" id="PF00563">
    <property type="entry name" value="EAL"/>
    <property type="match status" value="1"/>
</dbReference>
<dbReference type="InterPro" id="IPR043128">
    <property type="entry name" value="Rev_trsase/Diguanyl_cyclase"/>
</dbReference>
<feature type="domain" description="GGDEF" evidence="3">
    <location>
        <begin position="336"/>
        <end position="468"/>
    </location>
</feature>